<evidence type="ECO:0000313" key="2">
    <source>
        <dbReference type="EMBL" id="KKM93272.1"/>
    </source>
</evidence>
<name>A0A0F9PJ17_9ZZZZ</name>
<comment type="caution">
    <text evidence="2">The sequence shown here is derived from an EMBL/GenBank/DDBJ whole genome shotgun (WGS) entry which is preliminary data.</text>
</comment>
<keyword evidence="1" id="KW-1133">Transmembrane helix</keyword>
<sequence>MYKFAKNCLLAIVSAVSIGYVAITIFVANRVKKKKKIKYRETPKNEKKNGMLVAHS</sequence>
<organism evidence="2">
    <name type="scientific">marine sediment metagenome</name>
    <dbReference type="NCBI Taxonomy" id="412755"/>
    <lineage>
        <taxon>unclassified sequences</taxon>
        <taxon>metagenomes</taxon>
        <taxon>ecological metagenomes</taxon>
    </lineage>
</organism>
<dbReference type="EMBL" id="LAZR01006288">
    <property type="protein sequence ID" value="KKM93272.1"/>
    <property type="molecule type" value="Genomic_DNA"/>
</dbReference>
<keyword evidence="1" id="KW-0812">Transmembrane</keyword>
<gene>
    <name evidence="2" type="ORF">LCGC14_1210090</name>
</gene>
<keyword evidence="1" id="KW-0472">Membrane</keyword>
<dbReference type="AlphaFoldDB" id="A0A0F9PJ17"/>
<accession>A0A0F9PJ17</accession>
<evidence type="ECO:0000256" key="1">
    <source>
        <dbReference type="SAM" id="Phobius"/>
    </source>
</evidence>
<feature type="transmembrane region" description="Helical" evidence="1">
    <location>
        <begin position="12"/>
        <end position="31"/>
    </location>
</feature>
<reference evidence="2" key="1">
    <citation type="journal article" date="2015" name="Nature">
        <title>Complex archaea that bridge the gap between prokaryotes and eukaryotes.</title>
        <authorList>
            <person name="Spang A."/>
            <person name="Saw J.H."/>
            <person name="Jorgensen S.L."/>
            <person name="Zaremba-Niedzwiedzka K."/>
            <person name="Martijn J."/>
            <person name="Lind A.E."/>
            <person name="van Eijk R."/>
            <person name="Schleper C."/>
            <person name="Guy L."/>
            <person name="Ettema T.J."/>
        </authorList>
    </citation>
    <scope>NUCLEOTIDE SEQUENCE</scope>
</reference>
<protein>
    <submittedName>
        <fullName evidence="2">Uncharacterized protein</fullName>
    </submittedName>
</protein>
<proteinExistence type="predicted"/>